<dbReference type="HOGENOM" id="CLU_1062070_0_0_1"/>
<dbReference type="Proteomes" id="UP000008065">
    <property type="component" value="Unassembled WGS sequence"/>
</dbReference>
<keyword evidence="2" id="KW-1185">Reference proteome</keyword>
<proteinExistence type="predicted"/>
<dbReference type="KEGG" id="nte:NEUTE1DRAFT114461"/>
<evidence type="ECO:0000313" key="2">
    <source>
        <dbReference type="Proteomes" id="UP000008065"/>
    </source>
</evidence>
<dbReference type="RefSeq" id="XP_009856148.1">
    <property type="nucleotide sequence ID" value="XM_009857846.1"/>
</dbReference>
<organism evidence="1 2">
    <name type="scientific">Neurospora tetrasperma (strain FGSC 2508 / ATCC MYA-4615 / P0657)</name>
    <dbReference type="NCBI Taxonomy" id="510951"/>
    <lineage>
        <taxon>Eukaryota</taxon>
        <taxon>Fungi</taxon>
        <taxon>Dikarya</taxon>
        <taxon>Ascomycota</taxon>
        <taxon>Pezizomycotina</taxon>
        <taxon>Sordariomycetes</taxon>
        <taxon>Sordariomycetidae</taxon>
        <taxon>Sordariales</taxon>
        <taxon>Sordariaceae</taxon>
        <taxon>Neurospora</taxon>
    </lineage>
</organism>
<protein>
    <submittedName>
        <fullName evidence="1">Uncharacterized protein</fullName>
    </submittedName>
</protein>
<sequence>MESSVPDYYPEPPSLVGTVFVRSVFFHHSRPEVVWVHGQPDKALSKSMTLVKSENGSVVASDTAVSLAGLVAAHAPQSAGAQSARAHPDSDTHRRSWQELASGRITATTKLAIVARLGVGERRRVLKLAIRELGGKKARVRELKSPAVVLEEGVLARLARLVIKSLWHEISAGGLALSPLSKYLAILLSGAAHCAFESFRVYKVTSQYSTYIISKVRVGDCRLTLAAEQGNGVLDCYYRSLRAYGATFNLLYSLIHKTIGYT</sequence>
<dbReference type="EMBL" id="GL891382">
    <property type="protein sequence ID" value="EGO52506.1"/>
    <property type="molecule type" value="Genomic_DNA"/>
</dbReference>
<evidence type="ECO:0000313" key="1">
    <source>
        <dbReference type="EMBL" id="EGO52506.1"/>
    </source>
</evidence>
<gene>
    <name evidence="1" type="ORF">NEUTE1DRAFT_114461</name>
</gene>
<dbReference type="VEuPathDB" id="FungiDB:NEUTE1DRAFT_114461"/>
<dbReference type="AlphaFoldDB" id="F8N2N8"/>
<name>F8N2N8_NEUT8</name>
<reference evidence="2" key="1">
    <citation type="journal article" date="2011" name="Genetics">
        <title>Massive changes in genome architecture accompany the transition to self-fertility in the filamentous fungus Neurospora tetrasperma.</title>
        <authorList>
            <person name="Ellison C.E."/>
            <person name="Stajich J.E."/>
            <person name="Jacobson D.J."/>
            <person name="Natvig D.O."/>
            <person name="Lapidus A."/>
            <person name="Foster B."/>
            <person name="Aerts A."/>
            <person name="Riley R."/>
            <person name="Lindquist E.A."/>
            <person name="Grigoriev I.V."/>
            <person name="Taylor J.W."/>
        </authorList>
    </citation>
    <scope>NUCLEOTIDE SEQUENCE [LARGE SCALE GENOMIC DNA]</scope>
    <source>
        <strain evidence="2">FGSC 2508 / P0657</strain>
    </source>
</reference>
<dbReference type="GeneID" id="20822744"/>
<accession>F8N2N8</accession>